<feature type="compositionally biased region" description="Basic residues" evidence="1">
    <location>
        <begin position="159"/>
        <end position="171"/>
    </location>
</feature>
<name>A0A915KQ98_ROMCU</name>
<keyword evidence="3" id="KW-1185">Reference proteome</keyword>
<dbReference type="AlphaFoldDB" id="A0A915KQ98"/>
<proteinExistence type="predicted"/>
<evidence type="ECO:0000256" key="2">
    <source>
        <dbReference type="SAM" id="Phobius"/>
    </source>
</evidence>
<keyword evidence="2" id="KW-0812">Transmembrane</keyword>
<feature type="transmembrane region" description="Helical" evidence="2">
    <location>
        <begin position="54"/>
        <end position="74"/>
    </location>
</feature>
<evidence type="ECO:0000313" key="3">
    <source>
        <dbReference type="Proteomes" id="UP000887565"/>
    </source>
</evidence>
<sequence>MKKLKPNRKMLTKKLKRKPINTVIGTDAIVRHHELAEGLGTCHFSETLYNGHLIMLYDLIFFQYFPISITRKLLDIIKPHPHADVWFLMLSDTHLAFPILCLGHLFLRRFLIFILAAGRRFSQQKQQIENTAASRVATLLLAADTVAQSPAHNADAATNHRRRHHERRNGRRNAQMGIPTTFVFGKIAYALTCVP</sequence>
<keyword evidence="2" id="KW-0472">Membrane</keyword>
<accession>A0A915KQ98</accession>
<dbReference type="Proteomes" id="UP000887565">
    <property type="component" value="Unplaced"/>
</dbReference>
<feature type="region of interest" description="Disordered" evidence="1">
    <location>
        <begin position="150"/>
        <end position="172"/>
    </location>
</feature>
<evidence type="ECO:0000313" key="4">
    <source>
        <dbReference type="WBParaSite" id="nRc.2.0.1.t39888-RA"/>
    </source>
</evidence>
<organism evidence="3 4">
    <name type="scientific">Romanomermis culicivorax</name>
    <name type="common">Nematode worm</name>
    <dbReference type="NCBI Taxonomy" id="13658"/>
    <lineage>
        <taxon>Eukaryota</taxon>
        <taxon>Metazoa</taxon>
        <taxon>Ecdysozoa</taxon>
        <taxon>Nematoda</taxon>
        <taxon>Enoplea</taxon>
        <taxon>Dorylaimia</taxon>
        <taxon>Mermithida</taxon>
        <taxon>Mermithoidea</taxon>
        <taxon>Mermithidae</taxon>
        <taxon>Romanomermis</taxon>
    </lineage>
</organism>
<feature type="transmembrane region" description="Helical" evidence="2">
    <location>
        <begin position="94"/>
        <end position="117"/>
    </location>
</feature>
<evidence type="ECO:0000256" key="1">
    <source>
        <dbReference type="SAM" id="MobiDB-lite"/>
    </source>
</evidence>
<reference evidence="4" key="1">
    <citation type="submission" date="2022-11" db="UniProtKB">
        <authorList>
            <consortium name="WormBaseParasite"/>
        </authorList>
    </citation>
    <scope>IDENTIFICATION</scope>
</reference>
<dbReference type="WBParaSite" id="nRc.2.0.1.t39888-RA">
    <property type="protein sequence ID" value="nRc.2.0.1.t39888-RA"/>
    <property type="gene ID" value="nRc.2.0.1.g39888"/>
</dbReference>
<keyword evidence="2" id="KW-1133">Transmembrane helix</keyword>
<protein>
    <submittedName>
        <fullName evidence="4">Uncharacterized protein</fullName>
    </submittedName>
</protein>